<dbReference type="EMBL" id="FOSL01000010">
    <property type="protein sequence ID" value="SFK68326.1"/>
    <property type="molecule type" value="Genomic_DNA"/>
</dbReference>
<dbReference type="GO" id="GO:0016020">
    <property type="term" value="C:membrane"/>
    <property type="evidence" value="ECO:0007669"/>
    <property type="project" value="InterPro"/>
</dbReference>
<evidence type="ECO:0000256" key="1">
    <source>
        <dbReference type="SAM" id="Phobius"/>
    </source>
</evidence>
<dbReference type="Proteomes" id="UP000323300">
    <property type="component" value="Unassembled WGS sequence"/>
</dbReference>
<organism evidence="3 4">
    <name type="scientific">Neomesorhizobium albiziae</name>
    <dbReference type="NCBI Taxonomy" id="335020"/>
    <lineage>
        <taxon>Bacteria</taxon>
        <taxon>Pseudomonadati</taxon>
        <taxon>Pseudomonadota</taxon>
        <taxon>Alphaproteobacteria</taxon>
        <taxon>Hyphomicrobiales</taxon>
        <taxon>Phyllobacteriaceae</taxon>
        <taxon>Neomesorhizobium</taxon>
    </lineage>
</organism>
<dbReference type="AlphaFoldDB" id="A0A1I4BK32"/>
<feature type="transmembrane region" description="Helical" evidence="1">
    <location>
        <begin position="28"/>
        <end position="49"/>
    </location>
</feature>
<evidence type="ECO:0000259" key="2">
    <source>
        <dbReference type="Pfam" id="PF00892"/>
    </source>
</evidence>
<reference evidence="3 4" key="1">
    <citation type="submission" date="2016-10" db="EMBL/GenBank/DDBJ databases">
        <authorList>
            <person name="Varghese N."/>
            <person name="Submissions S."/>
        </authorList>
    </citation>
    <scope>NUCLEOTIDE SEQUENCE [LARGE SCALE GENOMIC DNA]</scope>
    <source>
        <strain evidence="3 4">DSM 21822</strain>
    </source>
</reference>
<protein>
    <submittedName>
        <fullName evidence="3">EamA domain-containing membrane protein RarD</fullName>
    </submittedName>
</protein>
<keyword evidence="1" id="KW-0472">Membrane</keyword>
<keyword evidence="1" id="KW-1133">Transmembrane helix</keyword>
<feature type="transmembrane region" description="Helical" evidence="1">
    <location>
        <begin position="259"/>
        <end position="277"/>
    </location>
</feature>
<dbReference type="SUPFAM" id="SSF103481">
    <property type="entry name" value="Multidrug resistance efflux transporter EmrE"/>
    <property type="match status" value="2"/>
</dbReference>
<evidence type="ECO:0000313" key="4">
    <source>
        <dbReference type="Proteomes" id="UP000323300"/>
    </source>
</evidence>
<feature type="domain" description="EamA" evidence="2">
    <location>
        <begin position="3"/>
        <end position="136"/>
    </location>
</feature>
<dbReference type="InterPro" id="IPR000620">
    <property type="entry name" value="EamA_dom"/>
</dbReference>
<dbReference type="Gene3D" id="1.10.3730.20">
    <property type="match status" value="1"/>
</dbReference>
<feature type="transmembrane region" description="Helical" evidence="1">
    <location>
        <begin position="176"/>
        <end position="198"/>
    </location>
</feature>
<feature type="domain" description="EamA" evidence="2">
    <location>
        <begin position="145"/>
        <end position="275"/>
    </location>
</feature>
<dbReference type="PANTHER" id="PTHR22911">
    <property type="entry name" value="ACYL-MALONYL CONDENSING ENZYME-RELATED"/>
    <property type="match status" value="1"/>
</dbReference>
<dbReference type="RefSeq" id="WP_149761406.1">
    <property type="nucleotide sequence ID" value="NZ_BSPE01000007.1"/>
</dbReference>
<keyword evidence="1" id="KW-0812">Transmembrane</keyword>
<feature type="transmembrane region" description="Helical" evidence="1">
    <location>
        <begin position="146"/>
        <end position="164"/>
    </location>
</feature>
<dbReference type="PANTHER" id="PTHR22911:SF135">
    <property type="entry name" value="BLR4310 PROTEIN"/>
    <property type="match status" value="1"/>
</dbReference>
<dbReference type="InterPro" id="IPR037185">
    <property type="entry name" value="EmrE-like"/>
</dbReference>
<sequence>MNSGILLALVAYAVYAWGDGIIKALGSQLSVFEIGFFNILFAAVFLFFLKPDGERWHGFWNMQRPWAVHARAVSGLVAGIFSVYAFTTIPLAEAYALIFLAPLFVTLLSIVILKEQVGLWRWLAIVAGLGGILLVVRPGFRALEFGHLAALAVALLAAITIILMRSLASEKQTTMLGVLVGYGLLFNGAAMLATSSFHVPDWKLLGMLALAGACTAGGHRLQLLATRRSPANQIAPTHYSQIVWAVVIGAAFFAEYPDWIALVGLAVVVGSGLLTLVRERIRLGTVRWNPFSRNRL</sequence>
<feature type="transmembrane region" description="Helical" evidence="1">
    <location>
        <begin position="120"/>
        <end position="140"/>
    </location>
</feature>
<dbReference type="Pfam" id="PF00892">
    <property type="entry name" value="EamA"/>
    <property type="match status" value="2"/>
</dbReference>
<gene>
    <name evidence="3" type="ORF">SAMN04488498_110162</name>
</gene>
<evidence type="ECO:0000313" key="3">
    <source>
        <dbReference type="EMBL" id="SFK68326.1"/>
    </source>
</evidence>
<accession>A0A1I4BK32</accession>
<feature type="transmembrane region" description="Helical" evidence="1">
    <location>
        <begin position="70"/>
        <end position="89"/>
    </location>
</feature>
<name>A0A1I4BK32_9HYPH</name>
<dbReference type="OrthoDB" id="7818056at2"/>
<feature type="transmembrane region" description="Helical" evidence="1">
    <location>
        <begin position="95"/>
        <end position="113"/>
    </location>
</feature>
<keyword evidence="4" id="KW-1185">Reference proteome</keyword>
<proteinExistence type="predicted"/>